<name>A0A660KZN7_9ACTN</name>
<reference evidence="3 4" key="1">
    <citation type="submission" date="2018-10" db="EMBL/GenBank/DDBJ databases">
        <title>Genomic Encyclopedia of Archaeal and Bacterial Type Strains, Phase II (KMG-II): from individual species to whole genera.</title>
        <authorList>
            <person name="Goeker M."/>
        </authorList>
    </citation>
    <scope>NUCLEOTIDE SEQUENCE [LARGE SCALE GENOMIC DNA]</scope>
    <source>
        <strain evidence="3 4">DSM 14954</strain>
    </source>
</reference>
<accession>A0A660KZN7</accession>
<organism evidence="3 4">
    <name type="scientific">Solirubrobacter pauli</name>
    <dbReference type="NCBI Taxonomy" id="166793"/>
    <lineage>
        <taxon>Bacteria</taxon>
        <taxon>Bacillati</taxon>
        <taxon>Actinomycetota</taxon>
        <taxon>Thermoleophilia</taxon>
        <taxon>Solirubrobacterales</taxon>
        <taxon>Solirubrobacteraceae</taxon>
        <taxon>Solirubrobacter</taxon>
    </lineage>
</organism>
<evidence type="ECO:0000313" key="3">
    <source>
        <dbReference type="EMBL" id="RKQ86628.1"/>
    </source>
</evidence>
<evidence type="ECO:0000256" key="1">
    <source>
        <dbReference type="SAM" id="MobiDB-lite"/>
    </source>
</evidence>
<feature type="chain" id="PRO_5039715310" description="LPXTG-motif cell wall-anchored protein" evidence="2">
    <location>
        <begin position="18"/>
        <end position="112"/>
    </location>
</feature>
<keyword evidence="4" id="KW-1185">Reference proteome</keyword>
<proteinExistence type="predicted"/>
<feature type="compositionally biased region" description="Low complexity" evidence="1">
    <location>
        <begin position="37"/>
        <end position="48"/>
    </location>
</feature>
<keyword evidence="2" id="KW-0732">Signal</keyword>
<feature type="signal peptide" evidence="2">
    <location>
        <begin position="1"/>
        <end position="17"/>
    </location>
</feature>
<dbReference type="AlphaFoldDB" id="A0A660KZN7"/>
<gene>
    <name evidence="3" type="ORF">C8N24_4642</name>
</gene>
<feature type="compositionally biased region" description="Low complexity" evidence="1">
    <location>
        <begin position="56"/>
        <end position="81"/>
    </location>
</feature>
<feature type="region of interest" description="Disordered" evidence="1">
    <location>
        <begin position="16"/>
        <end position="84"/>
    </location>
</feature>
<sequence length="112" mass="10859">MTIAAAAIALAPASAFAQGAGDDQYNDPFGDEESQEATPAPTAQAPAPTATPGPATPSQATPVPSGPQATATPAPGGPSLPYTGIDGWPIAIGGALLLGSGLALRARLRDTV</sequence>
<protein>
    <recommendedName>
        <fullName evidence="5">LPXTG-motif cell wall-anchored protein</fullName>
    </recommendedName>
</protein>
<evidence type="ECO:0008006" key="5">
    <source>
        <dbReference type="Google" id="ProtNLM"/>
    </source>
</evidence>
<evidence type="ECO:0000256" key="2">
    <source>
        <dbReference type="SAM" id="SignalP"/>
    </source>
</evidence>
<comment type="caution">
    <text evidence="3">The sequence shown here is derived from an EMBL/GenBank/DDBJ whole genome shotgun (WGS) entry which is preliminary data.</text>
</comment>
<dbReference type="Proteomes" id="UP000278962">
    <property type="component" value="Unassembled WGS sequence"/>
</dbReference>
<dbReference type="EMBL" id="RBIL01000002">
    <property type="protein sequence ID" value="RKQ86628.1"/>
    <property type="molecule type" value="Genomic_DNA"/>
</dbReference>
<evidence type="ECO:0000313" key="4">
    <source>
        <dbReference type="Proteomes" id="UP000278962"/>
    </source>
</evidence>